<accession>A0A5C2SB38</accession>
<dbReference type="OrthoDB" id="2741267at2759"/>
<dbReference type="InterPro" id="IPR036691">
    <property type="entry name" value="Endo/exonu/phosph_ase_sf"/>
</dbReference>
<dbReference type="STRING" id="1328759.A0A5C2SB38"/>
<dbReference type="SUPFAM" id="SSF56219">
    <property type="entry name" value="DNase I-like"/>
    <property type="match status" value="1"/>
</dbReference>
<name>A0A5C2SB38_9APHY</name>
<proteinExistence type="predicted"/>
<dbReference type="AlphaFoldDB" id="A0A5C2SB38"/>
<reference evidence="1" key="1">
    <citation type="journal article" date="2018" name="Genome Biol. Evol.">
        <title>Genomics and development of Lentinus tigrinus, a white-rot wood-decaying mushroom with dimorphic fruiting bodies.</title>
        <authorList>
            <person name="Wu B."/>
            <person name="Xu Z."/>
            <person name="Knudson A."/>
            <person name="Carlson A."/>
            <person name="Chen N."/>
            <person name="Kovaka S."/>
            <person name="LaButti K."/>
            <person name="Lipzen A."/>
            <person name="Pennachio C."/>
            <person name="Riley R."/>
            <person name="Schakwitz W."/>
            <person name="Umezawa K."/>
            <person name="Ohm R.A."/>
            <person name="Grigoriev I.V."/>
            <person name="Nagy L.G."/>
            <person name="Gibbons J."/>
            <person name="Hibbett D."/>
        </authorList>
    </citation>
    <scope>NUCLEOTIDE SEQUENCE [LARGE SCALE GENOMIC DNA]</scope>
    <source>
        <strain evidence="1">ALCF2SS1-6</strain>
    </source>
</reference>
<evidence type="ECO:0000313" key="1">
    <source>
        <dbReference type="EMBL" id="RPD60339.1"/>
    </source>
</evidence>
<gene>
    <name evidence="1" type="ORF">L227DRAFT_479827</name>
</gene>
<dbReference type="Gene3D" id="3.60.10.10">
    <property type="entry name" value="Endonuclease/exonuclease/phosphatase"/>
    <property type="match status" value="1"/>
</dbReference>
<feature type="non-terminal residue" evidence="1">
    <location>
        <position position="1"/>
    </location>
</feature>
<evidence type="ECO:0008006" key="3">
    <source>
        <dbReference type="Google" id="ProtNLM"/>
    </source>
</evidence>
<protein>
    <recommendedName>
        <fullName evidence="3">Endonuclease/exonuclease/phosphatase domain-containing protein</fullName>
    </recommendedName>
</protein>
<evidence type="ECO:0000313" key="2">
    <source>
        <dbReference type="Proteomes" id="UP000313359"/>
    </source>
</evidence>
<sequence length="83" mass="9300">NYDIIALQEPCLTHMGLTASTPGWRVVYPTVHGADGASRTRSLLLVNTRLSTNSWNPIPVRHSYVSAITIRTQDRVVHLLNLY</sequence>
<feature type="non-terminal residue" evidence="1">
    <location>
        <position position="83"/>
    </location>
</feature>
<dbReference type="EMBL" id="ML122266">
    <property type="protein sequence ID" value="RPD60339.1"/>
    <property type="molecule type" value="Genomic_DNA"/>
</dbReference>
<keyword evidence="2" id="KW-1185">Reference proteome</keyword>
<organism evidence="1 2">
    <name type="scientific">Lentinus tigrinus ALCF2SS1-6</name>
    <dbReference type="NCBI Taxonomy" id="1328759"/>
    <lineage>
        <taxon>Eukaryota</taxon>
        <taxon>Fungi</taxon>
        <taxon>Dikarya</taxon>
        <taxon>Basidiomycota</taxon>
        <taxon>Agaricomycotina</taxon>
        <taxon>Agaricomycetes</taxon>
        <taxon>Polyporales</taxon>
        <taxon>Polyporaceae</taxon>
        <taxon>Lentinus</taxon>
    </lineage>
</organism>
<dbReference type="Proteomes" id="UP000313359">
    <property type="component" value="Unassembled WGS sequence"/>
</dbReference>